<dbReference type="VEuPathDB" id="TriTrypDB:C4B63_31g177"/>
<comment type="cofactor">
    <cofactor evidence="2">
        <name>Zn(2+)</name>
        <dbReference type="ChEBI" id="CHEBI:29105"/>
    </cofactor>
</comment>
<dbReference type="VEuPathDB" id="TriTrypDB:Tc_MARK_8963"/>
<evidence type="ECO:0000256" key="5">
    <source>
        <dbReference type="ARBA" id="ARBA00022694"/>
    </source>
</evidence>
<dbReference type="VEuPathDB" id="TriTrypDB:C4B63_31g178"/>
<dbReference type="AlphaFoldDB" id="A0A2V2VVR9"/>
<dbReference type="EMBL" id="PRFC01000206">
    <property type="protein sequence ID" value="PWV00480.1"/>
    <property type="molecule type" value="Genomic_DNA"/>
</dbReference>
<dbReference type="VEuPathDB" id="TriTrypDB:TCDM_04372"/>
<dbReference type="VEuPathDB" id="TriTrypDB:TcBrA4_0113390"/>
<evidence type="ECO:0000256" key="3">
    <source>
        <dbReference type="ARBA" id="ARBA00007823"/>
    </source>
</evidence>
<organism evidence="12 13">
    <name type="scientific">Trypanosoma cruzi</name>
    <dbReference type="NCBI Taxonomy" id="5693"/>
    <lineage>
        <taxon>Eukaryota</taxon>
        <taxon>Discoba</taxon>
        <taxon>Euglenozoa</taxon>
        <taxon>Kinetoplastea</taxon>
        <taxon>Metakinetoplastina</taxon>
        <taxon>Trypanosomatida</taxon>
        <taxon>Trypanosomatidae</taxon>
        <taxon>Trypanosoma</taxon>
        <taxon>Schizotrypanum</taxon>
    </lineage>
</organism>
<comment type="catalytic activity">
    <reaction evidence="1">
        <text>Endonucleolytic cleavage of RNA, removing extra 3' nucleotides from tRNA precursor, generating 3' termini of tRNAs. A 3'-hydroxy group is left at the tRNA terminus and a 5'-phosphoryl group is left at the trailer molecule.</text>
        <dbReference type="EC" id="3.1.26.11"/>
    </reaction>
</comment>
<dbReference type="VEuPathDB" id="TriTrypDB:TcCL_ESM00811"/>
<name>A0A2V2VVR9_TRYCR</name>
<keyword evidence="5" id="KW-0819">tRNA processing</keyword>
<dbReference type="GO" id="GO:0046872">
    <property type="term" value="F:metal ion binding"/>
    <property type="evidence" value="ECO:0007669"/>
    <property type="project" value="UniProtKB-KW"/>
</dbReference>
<dbReference type="SUPFAM" id="SSF56281">
    <property type="entry name" value="Metallo-hydrolase/oxidoreductase"/>
    <property type="match status" value="2"/>
</dbReference>
<comment type="similarity">
    <text evidence="3">Belongs to the RNase Z family.</text>
</comment>
<evidence type="ECO:0000256" key="8">
    <source>
        <dbReference type="ARBA" id="ARBA00022759"/>
    </source>
</evidence>
<dbReference type="InterPro" id="IPR047151">
    <property type="entry name" value="RNZ2-like"/>
</dbReference>
<dbReference type="GO" id="GO:0005739">
    <property type="term" value="C:mitochondrion"/>
    <property type="evidence" value="ECO:0007669"/>
    <property type="project" value="TreeGrafter"/>
</dbReference>
<dbReference type="VEuPathDB" id="TriTrypDB:C3747_206g40"/>
<dbReference type="VEuPathDB" id="TriTrypDB:TcCLB.503953.50"/>
<keyword evidence="8" id="KW-0255">Endonuclease</keyword>
<gene>
    <name evidence="12" type="ORF">C3747_206g40</name>
</gene>
<dbReference type="VEuPathDB" id="TriTrypDB:ECC02_000676"/>
<dbReference type="EC" id="3.1.26.11" evidence="4"/>
<evidence type="ECO:0000256" key="9">
    <source>
        <dbReference type="ARBA" id="ARBA00022801"/>
    </source>
</evidence>
<keyword evidence="6" id="KW-0540">Nuclease</keyword>
<dbReference type="GO" id="GO:1990180">
    <property type="term" value="P:mitochondrial tRNA 3'-end processing"/>
    <property type="evidence" value="ECO:0007669"/>
    <property type="project" value="TreeGrafter"/>
</dbReference>
<dbReference type="VEuPathDB" id="TriTrypDB:TcYC6_0065610"/>
<dbReference type="VEuPathDB" id="TriTrypDB:BCY84_10658"/>
<reference evidence="12 13" key="1">
    <citation type="journal article" date="2018" name="Microb. Genom.">
        <title>Expanding an expanded genome: long-read sequencing of Trypanosoma cruzi.</title>
        <authorList>
            <person name="Berna L."/>
            <person name="Rodriguez M."/>
            <person name="Chiribao M.L."/>
            <person name="Parodi-Talice A."/>
            <person name="Pita S."/>
            <person name="Rijo G."/>
            <person name="Alvarez-Valin F."/>
            <person name="Robello C."/>
        </authorList>
    </citation>
    <scope>NUCLEOTIDE SEQUENCE [LARGE SCALE GENOMIC DNA]</scope>
    <source>
        <strain evidence="12 13">TCC</strain>
    </source>
</reference>
<evidence type="ECO:0000256" key="4">
    <source>
        <dbReference type="ARBA" id="ARBA00012477"/>
    </source>
</evidence>
<dbReference type="PANTHER" id="PTHR12553:SF49">
    <property type="entry name" value="ZINC PHOSPHODIESTERASE ELAC PROTEIN 2"/>
    <property type="match status" value="1"/>
</dbReference>
<dbReference type="VEuPathDB" id="TriTrypDB:TcG_07024"/>
<sequence length="1105" mass="121682">MAAEYIQLVGTDVPGSYGSCCFSGQVQHEALRCPTQPLALSSPSPTPSTGVATAANGDGQLLFFNCPEGTQRFSSEANMRLVRTRGFFFTRWAVSAVMGMPGLLFTINDAGVRHANFFGPSSHSLTVEGGDGAQTQQPPFSAGLEGMLGALRLHYFWYRTMSFQQLRVGAVLRQLPTALPWNYVCEVPLHPLEEGEGGTSADPHDMSSSSSSASSFFVLALLLSSTSALLGFRVSRKASTPSEETYGYAILHAPKACFDPKRAKAFGVPPGPMYGQLKQGNGVWIDDEQSPPCVSHSAEKSRRFIHPRSVKQATVGSRCMYVSLVLDGDDSGEVAEALESLFGRDASYRGDQQEEGVNADAESERLRGGELRRFLVQWQPFLLFCDDDHAASGEATVTAHPPMERTLVLRHVVHVQCSDFFSSFAAGATGSVEAHYVTSIFTRVQREVREQAVESFRHDRYDGDSVVATGAKTGTMHHFCAAVQQQFSAFPTALAHRYHLNCIANAQFPITLPSAGEKEHERMKEDTGRIWPYAVKHLLIPPEAAGHIPHNTYNLAMKGPAFHVATFSSLVPGSKQQKRKGGNSKKEDVSGLLRYPTARSAVDMLSKEFRSIASRAHEQMQGVLLSPSSFSSVFHHSHGDTHDNFHGICGHKDSGNTWHLDGGGALTFLGTGSAMPSKYRNVSGTYLEVMYQARSSTTLSRAVVVLDFGEGNAGQLAIFWGNGFAQALFQFFNDLVFVFISHAHADHHLGLMTLLELRHRVRLQVEKQDSIDSGNLNEPLLVVCPQEVHEFLQDTWGRCTAYRQWLEEEVVYDVFPAERHRVGGAPATSVLLPRLNAVCARLDEKTAATNHSERHGASPTVWGAEVFPVHHPANAHALLLRFPAPMGATTASRVFLFSGDTRPSPLLIERCRRFTRWTCRLHEQREEEPKEEGDDGPGVFLCLHEATFGEDCGEEAVEKCHSTLPEALQVAAAIRAEHVVLNHFSQRYPKLPGLMKSQLNGRDVDLHCKRRKPRPPDALTALTESSPFEEAVKSLEDVQRGDTPKRKPLDTPNSGELKMCFGFDFMRLSFASLESQQTAQLTPLFVQLLEEYESWGVGTTKRLRG</sequence>
<evidence type="ECO:0000256" key="11">
    <source>
        <dbReference type="SAM" id="MobiDB-lite"/>
    </source>
</evidence>
<feature type="compositionally biased region" description="Basic and acidic residues" evidence="11">
    <location>
        <begin position="1030"/>
        <end position="1049"/>
    </location>
</feature>
<dbReference type="VEuPathDB" id="TriTrypDB:TCDM_04370"/>
<dbReference type="Proteomes" id="UP000246078">
    <property type="component" value="Unassembled WGS sequence"/>
</dbReference>
<evidence type="ECO:0000256" key="2">
    <source>
        <dbReference type="ARBA" id="ARBA00001947"/>
    </source>
</evidence>
<dbReference type="OrthoDB" id="527344at2759"/>
<dbReference type="VEuPathDB" id="TriTrypDB:TCSYLVIO_010590"/>
<evidence type="ECO:0000313" key="13">
    <source>
        <dbReference type="Proteomes" id="UP000246078"/>
    </source>
</evidence>
<evidence type="ECO:0000256" key="6">
    <source>
        <dbReference type="ARBA" id="ARBA00022722"/>
    </source>
</evidence>
<dbReference type="GO" id="GO:0042781">
    <property type="term" value="F:3'-tRNA processing endoribonuclease activity"/>
    <property type="evidence" value="ECO:0007669"/>
    <property type="project" value="UniProtKB-EC"/>
</dbReference>
<dbReference type="PANTHER" id="PTHR12553">
    <property type="entry name" value="ZINC PHOSPHODIESTERASE ELAC PROTEIN 2"/>
    <property type="match status" value="1"/>
</dbReference>
<dbReference type="OMA" id="SYAIVHA"/>
<proteinExistence type="inferred from homology"/>
<dbReference type="InterPro" id="IPR036866">
    <property type="entry name" value="RibonucZ/Hydroxyglut_hydro"/>
</dbReference>
<evidence type="ECO:0000256" key="7">
    <source>
        <dbReference type="ARBA" id="ARBA00022723"/>
    </source>
</evidence>
<keyword evidence="9" id="KW-0378">Hydrolase</keyword>
<feature type="region of interest" description="Disordered" evidence="11">
    <location>
        <begin position="1030"/>
        <end position="1053"/>
    </location>
</feature>
<evidence type="ECO:0000256" key="10">
    <source>
        <dbReference type="ARBA" id="ARBA00022833"/>
    </source>
</evidence>
<accession>A0A2V2VVR9</accession>
<protein>
    <recommendedName>
        <fullName evidence="4">ribonuclease Z</fullName>
        <ecNumber evidence="4">3.1.26.11</ecNumber>
    </recommendedName>
</protein>
<evidence type="ECO:0000256" key="1">
    <source>
        <dbReference type="ARBA" id="ARBA00000402"/>
    </source>
</evidence>
<dbReference type="Gene3D" id="3.60.15.10">
    <property type="entry name" value="Ribonuclease Z/Hydroxyacylglutathione hydrolase-like"/>
    <property type="match status" value="2"/>
</dbReference>
<evidence type="ECO:0000313" key="12">
    <source>
        <dbReference type="EMBL" id="PWV00480.1"/>
    </source>
</evidence>
<keyword evidence="7" id="KW-0479">Metal-binding</keyword>
<keyword evidence="10" id="KW-0862">Zinc</keyword>
<comment type="caution">
    <text evidence="12">The sequence shown here is derived from an EMBL/GenBank/DDBJ whole genome shotgun (WGS) entry which is preliminary data.</text>
</comment>
<dbReference type="VEuPathDB" id="TriTrypDB:TcCLB.507063.110"/>